<evidence type="ECO:0000256" key="2">
    <source>
        <dbReference type="ARBA" id="ARBA00022527"/>
    </source>
</evidence>
<evidence type="ECO:0000313" key="6">
    <source>
        <dbReference type="EMBL" id="GAA0183089.1"/>
    </source>
</evidence>
<dbReference type="SUPFAM" id="SSF56112">
    <property type="entry name" value="Protein kinase-like (PK-like)"/>
    <property type="match status" value="1"/>
</dbReference>
<dbReference type="PROSITE" id="PS50011">
    <property type="entry name" value="PROTEIN_KINASE_DOM"/>
    <property type="match status" value="1"/>
</dbReference>
<dbReference type="Proteomes" id="UP001454036">
    <property type="component" value="Unassembled WGS sequence"/>
</dbReference>
<sequence>MVGRLTLKCDVFGFGIVLLELLTGRRAIEETKGGKEENLIDWVKPKIVDKGKVHRIMDSRLEGQYPRKMASFIATLGLLCIHSEPRFRPNMSEVLNSLEKISKHKTMNSTSEHNNLFDTPLNVENRL</sequence>
<feature type="domain" description="Protein kinase" evidence="5">
    <location>
        <begin position="1"/>
        <end position="107"/>
    </location>
</feature>
<keyword evidence="2" id="KW-0418">Kinase</keyword>
<dbReference type="Pfam" id="PF07714">
    <property type="entry name" value="PK_Tyr_Ser-Thr"/>
    <property type="match status" value="1"/>
</dbReference>
<dbReference type="GO" id="GO:0004674">
    <property type="term" value="F:protein serine/threonine kinase activity"/>
    <property type="evidence" value="ECO:0007669"/>
    <property type="project" value="UniProtKB-KW"/>
</dbReference>
<dbReference type="AlphaFoldDB" id="A0AAV3RQ08"/>
<dbReference type="PANTHER" id="PTHR47985">
    <property type="entry name" value="OS07G0668900 PROTEIN"/>
    <property type="match status" value="1"/>
</dbReference>
<gene>
    <name evidence="6" type="ORF">LIER_42340</name>
</gene>
<organism evidence="6 7">
    <name type="scientific">Lithospermum erythrorhizon</name>
    <name type="common">Purple gromwell</name>
    <name type="synonym">Lithospermum officinale var. erythrorhizon</name>
    <dbReference type="NCBI Taxonomy" id="34254"/>
    <lineage>
        <taxon>Eukaryota</taxon>
        <taxon>Viridiplantae</taxon>
        <taxon>Streptophyta</taxon>
        <taxon>Embryophyta</taxon>
        <taxon>Tracheophyta</taxon>
        <taxon>Spermatophyta</taxon>
        <taxon>Magnoliopsida</taxon>
        <taxon>eudicotyledons</taxon>
        <taxon>Gunneridae</taxon>
        <taxon>Pentapetalae</taxon>
        <taxon>asterids</taxon>
        <taxon>lamiids</taxon>
        <taxon>Boraginales</taxon>
        <taxon>Boraginaceae</taxon>
        <taxon>Boraginoideae</taxon>
        <taxon>Lithospermeae</taxon>
        <taxon>Lithospermum</taxon>
    </lineage>
</organism>
<evidence type="ECO:0000256" key="4">
    <source>
        <dbReference type="ARBA" id="ARBA00023288"/>
    </source>
</evidence>
<keyword evidence="2" id="KW-0808">Transferase</keyword>
<keyword evidence="7" id="KW-1185">Reference proteome</keyword>
<dbReference type="InterPro" id="IPR011009">
    <property type="entry name" value="Kinase-like_dom_sf"/>
</dbReference>
<accession>A0AAV3RQ08</accession>
<evidence type="ECO:0000256" key="3">
    <source>
        <dbReference type="ARBA" id="ARBA00023136"/>
    </source>
</evidence>
<dbReference type="InterPro" id="IPR001245">
    <property type="entry name" value="Ser-Thr/Tyr_kinase_cat_dom"/>
</dbReference>
<dbReference type="GO" id="GO:0005886">
    <property type="term" value="C:plasma membrane"/>
    <property type="evidence" value="ECO:0007669"/>
    <property type="project" value="UniProtKB-SubCell"/>
</dbReference>
<dbReference type="EMBL" id="BAABME010029015">
    <property type="protein sequence ID" value="GAA0183089.1"/>
    <property type="molecule type" value="Genomic_DNA"/>
</dbReference>
<dbReference type="Gene3D" id="1.10.510.10">
    <property type="entry name" value="Transferase(Phosphotransferase) domain 1"/>
    <property type="match status" value="1"/>
</dbReference>
<dbReference type="GO" id="GO:0005524">
    <property type="term" value="F:ATP binding"/>
    <property type="evidence" value="ECO:0007669"/>
    <property type="project" value="InterPro"/>
</dbReference>
<keyword evidence="4" id="KW-0449">Lipoprotein</keyword>
<evidence type="ECO:0000259" key="5">
    <source>
        <dbReference type="PROSITE" id="PS50011"/>
    </source>
</evidence>
<name>A0AAV3RQ08_LITER</name>
<protein>
    <recommendedName>
        <fullName evidence="5">Protein kinase domain-containing protein</fullName>
    </recommendedName>
</protein>
<reference evidence="6 7" key="1">
    <citation type="submission" date="2024-01" db="EMBL/GenBank/DDBJ databases">
        <title>The complete chloroplast genome sequence of Lithospermum erythrorhizon: insights into the phylogenetic relationship among Boraginaceae species and the maternal lineages of purple gromwells.</title>
        <authorList>
            <person name="Okada T."/>
            <person name="Watanabe K."/>
        </authorList>
    </citation>
    <scope>NUCLEOTIDE SEQUENCE [LARGE SCALE GENOMIC DNA]</scope>
</reference>
<evidence type="ECO:0000256" key="1">
    <source>
        <dbReference type="ARBA" id="ARBA00004193"/>
    </source>
</evidence>
<keyword evidence="2" id="KW-0723">Serine/threonine-protein kinase</keyword>
<dbReference type="InterPro" id="IPR000719">
    <property type="entry name" value="Prot_kinase_dom"/>
</dbReference>
<comment type="caution">
    <text evidence="6">The sequence shown here is derived from an EMBL/GenBank/DDBJ whole genome shotgun (WGS) entry which is preliminary data.</text>
</comment>
<comment type="subcellular location">
    <subcellularLocation>
        <location evidence="1">Cell membrane</location>
        <topology evidence="1">Lipid-anchor</topology>
    </subcellularLocation>
</comment>
<evidence type="ECO:0000313" key="7">
    <source>
        <dbReference type="Proteomes" id="UP001454036"/>
    </source>
</evidence>
<keyword evidence="3" id="KW-0472">Membrane</keyword>
<proteinExistence type="predicted"/>